<name>A0A9X1P1J6_9HYPH</name>
<reference evidence="3" key="1">
    <citation type="submission" date="2022-01" db="EMBL/GenBank/DDBJ databases">
        <title>Jiella avicenniae sp. nov., a novel endophytic bacterium isolated from bark of Avicennia marina.</title>
        <authorList>
            <person name="Tuo L."/>
        </authorList>
    </citation>
    <scope>NUCLEOTIDE SEQUENCE</scope>
    <source>
        <strain evidence="3">CBK1P-4</strain>
    </source>
</reference>
<gene>
    <name evidence="3" type="ORF">LZD57_17100</name>
</gene>
<feature type="region of interest" description="Disordered" evidence="1">
    <location>
        <begin position="1"/>
        <end position="21"/>
    </location>
</feature>
<keyword evidence="2" id="KW-0812">Transmembrane</keyword>
<dbReference type="Proteomes" id="UP001139035">
    <property type="component" value="Unassembled WGS sequence"/>
</dbReference>
<evidence type="ECO:0000313" key="3">
    <source>
        <dbReference type="EMBL" id="MCE7029707.1"/>
    </source>
</evidence>
<sequence length="60" mass="6406">MYLDEKNQWGPIDPAGNGRRLGDRDEKVLLWVIGIFLASLVIAPIGGASVIEAMLALIGA</sequence>
<comment type="caution">
    <text evidence="3">The sequence shown here is derived from an EMBL/GenBank/DDBJ whole genome shotgun (WGS) entry which is preliminary data.</text>
</comment>
<protein>
    <submittedName>
        <fullName evidence="3">Uncharacterized protein</fullName>
    </submittedName>
</protein>
<organism evidence="3 4">
    <name type="scientific">Jiella avicenniae</name>
    <dbReference type="NCBI Taxonomy" id="2907202"/>
    <lineage>
        <taxon>Bacteria</taxon>
        <taxon>Pseudomonadati</taxon>
        <taxon>Pseudomonadota</taxon>
        <taxon>Alphaproteobacteria</taxon>
        <taxon>Hyphomicrobiales</taxon>
        <taxon>Aurantimonadaceae</taxon>
        <taxon>Jiella</taxon>
    </lineage>
</organism>
<proteinExistence type="predicted"/>
<evidence type="ECO:0000256" key="1">
    <source>
        <dbReference type="SAM" id="MobiDB-lite"/>
    </source>
</evidence>
<dbReference type="RefSeq" id="WP_233720702.1">
    <property type="nucleotide sequence ID" value="NZ_JAJUWU010000018.1"/>
</dbReference>
<dbReference type="AlphaFoldDB" id="A0A9X1P1J6"/>
<keyword evidence="4" id="KW-1185">Reference proteome</keyword>
<keyword evidence="2" id="KW-0472">Membrane</keyword>
<feature type="transmembrane region" description="Helical" evidence="2">
    <location>
        <begin position="28"/>
        <end position="58"/>
    </location>
</feature>
<accession>A0A9X1P1J6</accession>
<evidence type="ECO:0000256" key="2">
    <source>
        <dbReference type="SAM" id="Phobius"/>
    </source>
</evidence>
<keyword evidence="2" id="KW-1133">Transmembrane helix</keyword>
<dbReference type="EMBL" id="JAJUWU010000018">
    <property type="protein sequence ID" value="MCE7029707.1"/>
    <property type="molecule type" value="Genomic_DNA"/>
</dbReference>
<evidence type="ECO:0000313" key="4">
    <source>
        <dbReference type="Proteomes" id="UP001139035"/>
    </source>
</evidence>